<evidence type="ECO:0000256" key="7">
    <source>
        <dbReference type="SAM" id="MobiDB-lite"/>
    </source>
</evidence>
<dbReference type="SMART" id="SM00382">
    <property type="entry name" value="AAA"/>
    <property type="match status" value="1"/>
</dbReference>
<dbReference type="SUPFAM" id="SSF90123">
    <property type="entry name" value="ABC transporter transmembrane region"/>
    <property type="match status" value="1"/>
</dbReference>
<evidence type="ECO:0000256" key="2">
    <source>
        <dbReference type="ARBA" id="ARBA00022692"/>
    </source>
</evidence>
<dbReference type="Gene3D" id="3.40.50.300">
    <property type="entry name" value="P-loop containing nucleotide triphosphate hydrolases"/>
    <property type="match status" value="1"/>
</dbReference>
<feature type="transmembrane region" description="Helical" evidence="8">
    <location>
        <begin position="181"/>
        <end position="206"/>
    </location>
</feature>
<keyword evidence="4 11" id="KW-0067">ATP-binding</keyword>
<dbReference type="Pfam" id="PF00005">
    <property type="entry name" value="ABC_tran"/>
    <property type="match status" value="1"/>
</dbReference>
<feature type="domain" description="ABC transmembrane type-1" evidence="10">
    <location>
        <begin position="71"/>
        <end position="353"/>
    </location>
</feature>
<organism evidence="11 12">
    <name type="scientific">Nocardioides kribbensis</name>
    <dbReference type="NCBI Taxonomy" id="305517"/>
    <lineage>
        <taxon>Bacteria</taxon>
        <taxon>Bacillati</taxon>
        <taxon>Actinomycetota</taxon>
        <taxon>Actinomycetes</taxon>
        <taxon>Propionibacteriales</taxon>
        <taxon>Nocardioidaceae</taxon>
        <taxon>Nocardioides</taxon>
    </lineage>
</organism>
<dbReference type="InterPro" id="IPR011527">
    <property type="entry name" value="ABC1_TM_dom"/>
</dbReference>
<sequence>MSRTETDAATGPGGPARGGRPDAAGRADGAAREDARAATTMDTGEEMKALETIRRGIHFSPELTDGIRGTLLLAVLASVGQVIVPIAVQQTLDRGLGRAGGPDVSFTVWMGVAAALALVLTSWASYAMTSRLFTTSERGLATLRVKAFRHVHDLPLLTQNTERRGALVSRVTSDVDQVSQFLVFGGLLFVVSVGQVLIATIVMLFYSWQLALVVWVAFAPLFLSLRFFQRKLSDAYGTVRRQVGLLLSAIAEPVVGAAVVRSYSVQSRTQRRIDEAIDAHKAASTRAQGFTAVSFSLGGISAGLANAGVLIVGIWLGFADDITAGEVLAFAFLVTLFVGPVQLGTQILTDAQNAIAGWRRVIGILDTPADLVDPGADGVALPRGPIDVRFDDVTFAYPGGQPVLRDVDLALDAGTRVAIVGETGSGKSTFAKLLTRLMDPSEGRVLLDGVDVRRIAEASLRSSVVLVPQEGFLFDDTLLANVRYGRLDATEADVLASADELGLGDWLAGLPQGLATRVGQRGESLSAGERQLVALLRAHLADPDLLVLDEATSAVDPALEMRIGRALERLMSGRTSVTIAHRLSTAENADEVVVVDRGRVVQRGPHDRLVTEAGSVYAGLHASWVAQQGA</sequence>
<accession>A0ABV1NVL2</accession>
<dbReference type="InterPro" id="IPR027417">
    <property type="entry name" value="P-loop_NTPase"/>
</dbReference>
<protein>
    <submittedName>
        <fullName evidence="11">ABC transporter ATP-binding protein</fullName>
    </submittedName>
</protein>
<proteinExistence type="predicted"/>
<evidence type="ECO:0000259" key="9">
    <source>
        <dbReference type="PROSITE" id="PS50893"/>
    </source>
</evidence>
<dbReference type="SUPFAM" id="SSF52540">
    <property type="entry name" value="P-loop containing nucleoside triphosphate hydrolases"/>
    <property type="match status" value="1"/>
</dbReference>
<keyword evidence="3" id="KW-0547">Nucleotide-binding</keyword>
<dbReference type="PROSITE" id="PS50893">
    <property type="entry name" value="ABC_TRANSPORTER_2"/>
    <property type="match status" value="1"/>
</dbReference>
<dbReference type="Gene3D" id="1.20.1560.10">
    <property type="entry name" value="ABC transporter type 1, transmembrane domain"/>
    <property type="match status" value="1"/>
</dbReference>
<dbReference type="EMBL" id="JBEGDP010000003">
    <property type="protein sequence ID" value="MEQ7846551.1"/>
    <property type="molecule type" value="Genomic_DNA"/>
</dbReference>
<keyword evidence="2 8" id="KW-0812">Transmembrane</keyword>
<keyword evidence="5 8" id="KW-1133">Transmembrane helix</keyword>
<reference evidence="11 12" key="1">
    <citation type="submission" date="2024-02" db="EMBL/GenBank/DDBJ databases">
        <title>Full genome sequence of Nocardioides kribbensis.</title>
        <authorList>
            <person name="Poletto B.L."/>
            <person name="Silva G."/>
            <person name="Galante D."/>
            <person name="Campos K.R."/>
            <person name="Santos M.B.N."/>
            <person name="Sacchi C.T."/>
        </authorList>
    </citation>
    <scope>NUCLEOTIDE SEQUENCE [LARGE SCALE GENOMIC DNA]</scope>
    <source>
        <strain evidence="11 12">O4R</strain>
    </source>
</reference>
<dbReference type="RefSeq" id="WP_349502031.1">
    <property type="nucleotide sequence ID" value="NZ_JBEFCX010000633.1"/>
</dbReference>
<feature type="region of interest" description="Disordered" evidence="7">
    <location>
        <begin position="1"/>
        <end position="44"/>
    </location>
</feature>
<feature type="transmembrane region" description="Helical" evidence="8">
    <location>
        <begin position="290"/>
        <end position="316"/>
    </location>
</feature>
<evidence type="ECO:0000256" key="3">
    <source>
        <dbReference type="ARBA" id="ARBA00022741"/>
    </source>
</evidence>
<feature type="transmembrane region" description="Helical" evidence="8">
    <location>
        <begin position="108"/>
        <end position="128"/>
    </location>
</feature>
<dbReference type="GO" id="GO:0005524">
    <property type="term" value="F:ATP binding"/>
    <property type="evidence" value="ECO:0007669"/>
    <property type="project" value="UniProtKB-KW"/>
</dbReference>
<dbReference type="PROSITE" id="PS50929">
    <property type="entry name" value="ABC_TM1F"/>
    <property type="match status" value="1"/>
</dbReference>
<dbReference type="PANTHER" id="PTHR24221:SF654">
    <property type="entry name" value="ATP-BINDING CASSETTE SUB-FAMILY B MEMBER 6"/>
    <property type="match status" value="1"/>
</dbReference>
<feature type="transmembrane region" description="Helical" evidence="8">
    <location>
        <begin position="212"/>
        <end position="228"/>
    </location>
</feature>
<evidence type="ECO:0000256" key="8">
    <source>
        <dbReference type="SAM" id="Phobius"/>
    </source>
</evidence>
<comment type="subcellular location">
    <subcellularLocation>
        <location evidence="1">Cell membrane</location>
        <topology evidence="1">Multi-pass membrane protein</topology>
    </subcellularLocation>
</comment>
<keyword evidence="12" id="KW-1185">Reference proteome</keyword>
<feature type="domain" description="ABC transporter" evidence="9">
    <location>
        <begin position="388"/>
        <end position="622"/>
    </location>
</feature>
<dbReference type="PANTHER" id="PTHR24221">
    <property type="entry name" value="ATP-BINDING CASSETTE SUB-FAMILY B"/>
    <property type="match status" value="1"/>
</dbReference>
<evidence type="ECO:0000256" key="4">
    <source>
        <dbReference type="ARBA" id="ARBA00022840"/>
    </source>
</evidence>
<name>A0ABV1NVL2_9ACTN</name>
<evidence type="ECO:0000256" key="5">
    <source>
        <dbReference type="ARBA" id="ARBA00022989"/>
    </source>
</evidence>
<feature type="compositionally biased region" description="Basic and acidic residues" evidence="7">
    <location>
        <begin position="19"/>
        <end position="36"/>
    </location>
</feature>
<dbReference type="InterPro" id="IPR003439">
    <property type="entry name" value="ABC_transporter-like_ATP-bd"/>
</dbReference>
<gene>
    <name evidence="11" type="ORF">V6R90_04605</name>
</gene>
<comment type="caution">
    <text evidence="11">The sequence shown here is derived from an EMBL/GenBank/DDBJ whole genome shotgun (WGS) entry which is preliminary data.</text>
</comment>
<evidence type="ECO:0000256" key="6">
    <source>
        <dbReference type="ARBA" id="ARBA00023136"/>
    </source>
</evidence>
<dbReference type="Pfam" id="PF00664">
    <property type="entry name" value="ABC_membrane"/>
    <property type="match status" value="1"/>
</dbReference>
<evidence type="ECO:0000259" key="10">
    <source>
        <dbReference type="PROSITE" id="PS50929"/>
    </source>
</evidence>
<dbReference type="CDD" id="cd07346">
    <property type="entry name" value="ABC_6TM_exporters"/>
    <property type="match status" value="1"/>
</dbReference>
<evidence type="ECO:0000313" key="11">
    <source>
        <dbReference type="EMBL" id="MEQ7846551.1"/>
    </source>
</evidence>
<dbReference type="Proteomes" id="UP001482520">
    <property type="component" value="Unassembled WGS sequence"/>
</dbReference>
<dbReference type="InterPro" id="IPR003593">
    <property type="entry name" value="AAA+_ATPase"/>
</dbReference>
<keyword evidence="6 8" id="KW-0472">Membrane</keyword>
<dbReference type="InterPro" id="IPR039421">
    <property type="entry name" value="Type_1_exporter"/>
</dbReference>
<feature type="transmembrane region" description="Helical" evidence="8">
    <location>
        <begin position="70"/>
        <end position="88"/>
    </location>
</feature>
<dbReference type="InterPro" id="IPR036640">
    <property type="entry name" value="ABC1_TM_sf"/>
</dbReference>
<feature type="transmembrane region" description="Helical" evidence="8">
    <location>
        <begin position="322"/>
        <end position="343"/>
    </location>
</feature>
<evidence type="ECO:0000256" key="1">
    <source>
        <dbReference type="ARBA" id="ARBA00004651"/>
    </source>
</evidence>
<evidence type="ECO:0000313" key="12">
    <source>
        <dbReference type="Proteomes" id="UP001482520"/>
    </source>
</evidence>